<dbReference type="AlphaFoldDB" id="A0A7S4ENT5"/>
<feature type="region of interest" description="Disordered" evidence="1">
    <location>
        <begin position="1"/>
        <end position="44"/>
    </location>
</feature>
<evidence type="ECO:0008006" key="3">
    <source>
        <dbReference type="Google" id="ProtNLM"/>
    </source>
</evidence>
<dbReference type="EMBL" id="HBIX01025464">
    <property type="protein sequence ID" value="CAE0724723.1"/>
    <property type="molecule type" value="Transcribed_RNA"/>
</dbReference>
<protein>
    <recommendedName>
        <fullName evidence="3">PI31 proteasome regulator N-terminal domain-containing protein</fullName>
    </recommendedName>
</protein>
<feature type="compositionally biased region" description="Polar residues" evidence="1">
    <location>
        <begin position="1"/>
        <end position="12"/>
    </location>
</feature>
<evidence type="ECO:0000256" key="1">
    <source>
        <dbReference type="SAM" id="MobiDB-lite"/>
    </source>
</evidence>
<gene>
    <name evidence="2" type="ORF">PAUS00366_LOCUS17480</name>
</gene>
<feature type="region of interest" description="Disordered" evidence="1">
    <location>
        <begin position="440"/>
        <end position="463"/>
    </location>
</feature>
<proteinExistence type="predicted"/>
<accession>A0A7S4ENT5</accession>
<feature type="compositionally biased region" description="Low complexity" evidence="1">
    <location>
        <begin position="26"/>
        <end position="39"/>
    </location>
</feature>
<name>A0A7S4ENT5_9STRA</name>
<organism evidence="2">
    <name type="scientific">Pseudo-nitzschia australis</name>
    <dbReference type="NCBI Taxonomy" id="44445"/>
    <lineage>
        <taxon>Eukaryota</taxon>
        <taxon>Sar</taxon>
        <taxon>Stramenopiles</taxon>
        <taxon>Ochrophyta</taxon>
        <taxon>Bacillariophyta</taxon>
        <taxon>Bacillariophyceae</taxon>
        <taxon>Bacillariophycidae</taxon>
        <taxon>Bacillariales</taxon>
        <taxon>Bacillariaceae</taxon>
        <taxon>Pseudo-nitzschia</taxon>
    </lineage>
</organism>
<evidence type="ECO:0000313" key="2">
    <source>
        <dbReference type="EMBL" id="CAE0724723.1"/>
    </source>
</evidence>
<reference evidence="2" key="1">
    <citation type="submission" date="2021-01" db="EMBL/GenBank/DDBJ databases">
        <authorList>
            <person name="Corre E."/>
            <person name="Pelletier E."/>
            <person name="Niang G."/>
            <person name="Scheremetjew M."/>
            <person name="Finn R."/>
            <person name="Kale V."/>
            <person name="Holt S."/>
            <person name="Cochrane G."/>
            <person name="Meng A."/>
            <person name="Brown T."/>
            <person name="Cohen L."/>
        </authorList>
    </citation>
    <scope>NUCLEOTIDE SEQUENCE</scope>
    <source>
        <strain evidence="2">10249 10 AB</strain>
    </source>
</reference>
<feature type="compositionally biased region" description="Pro residues" evidence="1">
    <location>
        <begin position="600"/>
        <end position="610"/>
    </location>
</feature>
<sequence>MSDSGNRTTLSEFPNKKLKVTSMMGTNATTQSTSSATNTKVEGRDEISKDEFEIVKEYLLKCPHVSSVRDSPAIKAAIEGIEKEQRRQIRDAKLRSKFVAGVKANSSSIDSFCLADGEEIVVVEKHDIDVTVVAGNPDATASATASGSNNINDDDMEWQDVQKMQKEEIIDVGDDMASSGIAIGDSFSIEQGEESDGNNSCCYLGRTLAKACIDAIGKQQKRTPVVVSTPLAAIAVALHSGLRSDVLGFACTGVPEDKTKGGGSNGFAPPVRELSIDEFLPRGWDNDGKGGKHQSPLPLRYRKMDTGAVVLKIEGLSAGGDEKSATEWAGIECQVTFVPSNGKGDSTQSGLKFPLSDHINLDSWNTAMHKTVSNSKIAPSLHYKNLAGLLSKFCQTFDLGSVNSHTAADGCETDPDMTHATKISSSDHAKMETPTVFAQSDPVGTKLSKGTTESRQERSTVPSTLDEAFPAAAAVRRRDYNPNPLMDYPPRGGDFPDDLLPASSGLQDPRFGRAGGRMSGSGNLMGPNHPIFSQGGGHDGMLPVGGPGGGFAFGGPGTMQPRYDPIVPPGIGGSDNIPQPAPSRLPNSNKNNRRSRIPGEPNPDHLPPPNSLGDNMFM</sequence>
<feature type="region of interest" description="Disordered" evidence="1">
    <location>
        <begin position="565"/>
        <end position="618"/>
    </location>
</feature>